<sequence>MIAIRQTTHCRRHADDGAHDRARQKPGEHCGGKRREDAAQNEGQAQIAIGIVLRGGQIIGLGTSGLLDLGGSLTEAIELALGFVLTDLDDLVERHLGFLAGLGLRLGELVEIEIGSLLHVVDGLQQIRRASCDLLGRSDALQHPLAIGENIAIGAVAAQQQEAAQIDGLLQHGLQGVIDQVDELVRTGLLGGRFGRDFFLGIHECGNAGKNGDQYRKRDGKLAIQGKFLCKHE</sequence>
<dbReference type="AlphaFoldDB" id="N6UFV4"/>
<evidence type="ECO:0000313" key="3">
    <source>
        <dbReference type="Proteomes" id="UP000012429"/>
    </source>
</evidence>
<feature type="region of interest" description="Disordered" evidence="1">
    <location>
        <begin position="1"/>
        <end position="39"/>
    </location>
</feature>
<comment type="caution">
    <text evidence="2">The sequence shown here is derived from an EMBL/GenBank/DDBJ whole genome shotgun (WGS) entry which is preliminary data.</text>
</comment>
<keyword evidence="3" id="KW-1185">Reference proteome</keyword>
<dbReference type="Proteomes" id="UP000012429">
    <property type="component" value="Unassembled WGS sequence"/>
</dbReference>
<proteinExistence type="predicted"/>
<name>N6UFV4_9HYPH</name>
<evidence type="ECO:0000256" key="1">
    <source>
        <dbReference type="SAM" id="MobiDB-lite"/>
    </source>
</evidence>
<protein>
    <submittedName>
        <fullName evidence="2">Uncharacterized protein</fullName>
    </submittedName>
</protein>
<accession>N6UFV4</accession>
<dbReference type="EMBL" id="AQHN01000011">
    <property type="protein sequence ID" value="ENN89038.1"/>
    <property type="molecule type" value="Genomic_DNA"/>
</dbReference>
<feature type="compositionally biased region" description="Basic and acidic residues" evidence="1">
    <location>
        <begin position="13"/>
        <end position="38"/>
    </location>
</feature>
<reference evidence="2 3" key="1">
    <citation type="journal article" date="2012" name="BMC Genomics">
        <title>Genomic basis of broad host range and environmental adaptability of Rhizobium tropici CIAT 899 and Rhizobium sp. PRF 81 which are used in inoculants for common bean (Phaseolus vulgaris L.).</title>
        <authorList>
            <person name="Ormeno-Orrillo E."/>
            <person name="Menna P."/>
            <person name="Almeida L.G."/>
            <person name="Ollero F.J."/>
            <person name="Nicolas M.F."/>
            <person name="Pains Rodrigues E."/>
            <person name="Shigueyoshi Nakatani A."/>
            <person name="Silva Batista J.S."/>
            <person name="Oliveira Chueire L.M."/>
            <person name="Souza R.C."/>
            <person name="Ribeiro Vasconcelos A.T."/>
            <person name="Megias M."/>
            <person name="Hungria M."/>
            <person name="Martinez-Romero E."/>
        </authorList>
    </citation>
    <scope>NUCLEOTIDE SEQUENCE [LARGE SCALE GENOMIC DNA]</scope>
    <source>
        <strain evidence="2 3">PRF 81</strain>
    </source>
</reference>
<gene>
    <name evidence="2" type="ORF">RHSP_01999</name>
</gene>
<organism evidence="2 3">
    <name type="scientific">Rhizobium freirei PRF 81</name>
    <dbReference type="NCBI Taxonomy" id="363754"/>
    <lineage>
        <taxon>Bacteria</taxon>
        <taxon>Pseudomonadati</taxon>
        <taxon>Pseudomonadota</taxon>
        <taxon>Alphaproteobacteria</taxon>
        <taxon>Hyphomicrobiales</taxon>
        <taxon>Rhizobiaceae</taxon>
        <taxon>Rhizobium/Agrobacterium group</taxon>
        <taxon>Rhizobium</taxon>
    </lineage>
</organism>
<evidence type="ECO:0000313" key="2">
    <source>
        <dbReference type="EMBL" id="ENN89038.1"/>
    </source>
</evidence>